<evidence type="ECO:0000313" key="8">
    <source>
        <dbReference type="Proteomes" id="UP001501752"/>
    </source>
</evidence>
<dbReference type="InterPro" id="IPR042098">
    <property type="entry name" value="TauD-like_sf"/>
</dbReference>
<keyword evidence="5" id="KW-0408">Iron</keyword>
<evidence type="ECO:0000256" key="3">
    <source>
        <dbReference type="ARBA" id="ARBA00022964"/>
    </source>
</evidence>
<evidence type="ECO:0000256" key="2">
    <source>
        <dbReference type="ARBA" id="ARBA00022723"/>
    </source>
</evidence>
<feature type="domain" description="TauD/TfdA-like" evidence="6">
    <location>
        <begin position="40"/>
        <end position="299"/>
    </location>
</feature>
<dbReference type="PANTHER" id="PTHR30468:SF1">
    <property type="entry name" value="ALPHA-KETOGLUTARATE-DEPENDENT SULFONATE DIOXYGENASE"/>
    <property type="match status" value="1"/>
</dbReference>
<evidence type="ECO:0000256" key="5">
    <source>
        <dbReference type="ARBA" id="ARBA00023004"/>
    </source>
</evidence>
<dbReference type="GO" id="GO:0051213">
    <property type="term" value="F:dioxygenase activity"/>
    <property type="evidence" value="ECO:0007669"/>
    <property type="project" value="UniProtKB-KW"/>
</dbReference>
<comment type="caution">
    <text evidence="7">The sequence shown here is derived from an EMBL/GenBank/DDBJ whole genome shotgun (WGS) entry which is preliminary data.</text>
</comment>
<keyword evidence="2" id="KW-0479">Metal-binding</keyword>
<evidence type="ECO:0000256" key="1">
    <source>
        <dbReference type="ARBA" id="ARBA00005896"/>
    </source>
</evidence>
<name>A0ABP9DDR9_9ACTN</name>
<reference evidence="8" key="1">
    <citation type="journal article" date="2019" name="Int. J. Syst. Evol. Microbiol.">
        <title>The Global Catalogue of Microorganisms (GCM) 10K type strain sequencing project: providing services to taxonomists for standard genome sequencing and annotation.</title>
        <authorList>
            <consortium name="The Broad Institute Genomics Platform"/>
            <consortium name="The Broad Institute Genome Sequencing Center for Infectious Disease"/>
            <person name="Wu L."/>
            <person name="Ma J."/>
        </authorList>
    </citation>
    <scope>NUCLEOTIDE SEQUENCE [LARGE SCALE GENOMIC DNA]</scope>
    <source>
        <strain evidence="8">JCM 13006</strain>
    </source>
</reference>
<protein>
    <submittedName>
        <fullName evidence="7">TauD/TfdA family dioxygenase</fullName>
    </submittedName>
</protein>
<dbReference type="Gene3D" id="3.60.130.10">
    <property type="entry name" value="Clavaminate synthase-like"/>
    <property type="match status" value="1"/>
</dbReference>
<dbReference type="Proteomes" id="UP001501752">
    <property type="component" value="Unassembled WGS sequence"/>
</dbReference>
<keyword evidence="4" id="KW-0560">Oxidoreductase</keyword>
<comment type="similarity">
    <text evidence="1">Belongs to the TfdA dioxygenase family.</text>
</comment>
<dbReference type="InterPro" id="IPR003819">
    <property type="entry name" value="TauD/TfdA-like"/>
</dbReference>
<organism evidence="7 8">
    <name type="scientific">Kitasatospora terrestris</name>
    <dbReference type="NCBI Taxonomy" id="258051"/>
    <lineage>
        <taxon>Bacteria</taxon>
        <taxon>Bacillati</taxon>
        <taxon>Actinomycetota</taxon>
        <taxon>Actinomycetes</taxon>
        <taxon>Kitasatosporales</taxon>
        <taxon>Streptomycetaceae</taxon>
        <taxon>Kitasatospora</taxon>
    </lineage>
</organism>
<proteinExistence type="inferred from homology"/>
<dbReference type="InterPro" id="IPR051323">
    <property type="entry name" value="AtsK-like"/>
</dbReference>
<evidence type="ECO:0000256" key="4">
    <source>
        <dbReference type="ARBA" id="ARBA00023002"/>
    </source>
</evidence>
<evidence type="ECO:0000259" key="6">
    <source>
        <dbReference type="Pfam" id="PF02668"/>
    </source>
</evidence>
<dbReference type="PANTHER" id="PTHR30468">
    <property type="entry name" value="ALPHA-KETOGLUTARATE-DEPENDENT SULFONATE DIOXYGENASE"/>
    <property type="match status" value="1"/>
</dbReference>
<dbReference type="SUPFAM" id="SSF51197">
    <property type="entry name" value="Clavaminate synthase-like"/>
    <property type="match status" value="1"/>
</dbReference>
<sequence length="307" mass="33960">MPTSAAASASVLSKPLIHFGRRVLDRTAPGTPEATYRLLDITPLTPHIGAEISGIDLSGPIGGDLAEELRQALLEWKVVFFRDQHAFGPEHHLALAAVWGEPEANPFFPKGDTIGVSRLAKDAMAVGNENIWHSDHSFMVNPALGSVLRAVEVPAAGGDTMWADMGAAYDNLSEAVKARIENLTAVHDWVPTWGSMMTEEQIAHLRERLPAVEHPVVVRHPRTGRKLLYVNEPFTTRIVGLPQAESQELLNELVLQARIPEFQVRFRWQPDSVAIWDNIAVQHYAINDYYPARRVMERIAIAGVPLS</sequence>
<accession>A0ABP9DDR9</accession>
<gene>
    <name evidence="7" type="ORF">GCM10023235_11740</name>
</gene>
<keyword evidence="8" id="KW-1185">Reference proteome</keyword>
<dbReference type="EMBL" id="BAABIS010000001">
    <property type="protein sequence ID" value="GAA4838231.1"/>
    <property type="molecule type" value="Genomic_DNA"/>
</dbReference>
<dbReference type="Pfam" id="PF02668">
    <property type="entry name" value="TauD"/>
    <property type="match status" value="1"/>
</dbReference>
<evidence type="ECO:0000313" key="7">
    <source>
        <dbReference type="EMBL" id="GAA4838231.1"/>
    </source>
</evidence>
<dbReference type="RefSeq" id="WP_345695679.1">
    <property type="nucleotide sequence ID" value="NZ_BAABIS010000001.1"/>
</dbReference>
<keyword evidence="3 7" id="KW-0223">Dioxygenase</keyword>